<dbReference type="InParanoid" id="S7W907"/>
<name>S7W907_SPRLO</name>
<dbReference type="VEuPathDB" id="MicrosporidiaDB:SLOPH_1684"/>
<dbReference type="Proteomes" id="UP000014978">
    <property type="component" value="Unassembled WGS sequence"/>
</dbReference>
<dbReference type="AlphaFoldDB" id="S7W907"/>
<evidence type="ECO:0000256" key="2">
    <source>
        <dbReference type="ARBA" id="ARBA00022842"/>
    </source>
</evidence>
<dbReference type="Gene3D" id="3.40.50.1010">
    <property type="entry name" value="5'-nuclease"/>
    <property type="match status" value="1"/>
</dbReference>
<dbReference type="HOGENOM" id="CLU_552101_0_0_1"/>
<dbReference type="OMA" id="KDTDRIC"/>
<protein>
    <submittedName>
        <fullName evidence="3">Uncharacterized protein</fullName>
    </submittedName>
</protein>
<proteinExistence type="predicted"/>
<dbReference type="EMBL" id="ATCN01000270">
    <property type="protein sequence ID" value="EPR79405.1"/>
    <property type="molecule type" value="Genomic_DNA"/>
</dbReference>
<gene>
    <name evidence="3" type="ORF">SLOPH_1684</name>
</gene>
<organism evidence="3 4">
    <name type="scientific">Spraguea lophii (strain 42_110)</name>
    <name type="common">Microsporidian parasite</name>
    <dbReference type="NCBI Taxonomy" id="1358809"/>
    <lineage>
        <taxon>Eukaryota</taxon>
        <taxon>Fungi</taxon>
        <taxon>Fungi incertae sedis</taxon>
        <taxon>Microsporidia</taxon>
        <taxon>Spragueidae</taxon>
        <taxon>Spraguea</taxon>
    </lineage>
</organism>
<evidence type="ECO:0000256" key="1">
    <source>
        <dbReference type="ARBA" id="ARBA00022723"/>
    </source>
</evidence>
<keyword evidence="1" id="KW-0479">Metal-binding</keyword>
<sequence>MPIRGFDKIRIGGMSALRPFLLLKNSIVAIDGFWFVKRYILKNDYTRVLSHGVENICENVIRAFCEQINKNNVQVLWIWDGIKINKDYYQQIDAEGSYAEGCMHYFNKDKYKASFSWRKWLDMEQFVLSANKLLSTFSDNVTVIRAPYTAMAQMVYFYKMKACDYIYGPNDLLLFENTGKIITEFDFLGNLDVDGKNKCNTYNIELTYKDEILKAYKLEFTAFKNYGFLLGCEFCPTFPEYATNFNIQEIFYISRLTFPELKERLNIYYNNDAGAILTETYIENYKRAQTLVRNQPIISMEGKLQFLHLALTNTGIVWNEQSEKKFEYLFGLRLPNACYEKLFIMKIIPDVLEILNKKDYKISNLPEIKELCENIKQYFMKGDIKRANDVLYKCIGETNIKDIMNIFFNFLKKRNILNEKELGILSQAITYKKDKNNFIDKEMTKEYLLFIGKISPWIKYFNLLISFNNLLNEENIEFISFDYSIFRMIIEK</sequence>
<dbReference type="PANTHER" id="PTHR11081:SF9">
    <property type="entry name" value="FLAP ENDONUCLEASE 1"/>
    <property type="match status" value="1"/>
</dbReference>
<dbReference type="STRING" id="1358809.S7W907"/>
<dbReference type="PANTHER" id="PTHR11081">
    <property type="entry name" value="FLAP ENDONUCLEASE FAMILY MEMBER"/>
    <property type="match status" value="1"/>
</dbReference>
<dbReference type="GO" id="GO:0046872">
    <property type="term" value="F:metal ion binding"/>
    <property type="evidence" value="ECO:0007669"/>
    <property type="project" value="UniProtKB-KW"/>
</dbReference>
<accession>S7W907</accession>
<reference evidence="4" key="1">
    <citation type="journal article" date="2013" name="PLoS Genet.">
        <title>The genome of Spraguea lophii and the basis of host-microsporidian interactions.</title>
        <authorList>
            <person name="Campbell S.E."/>
            <person name="Williams T.A."/>
            <person name="Yousuf A."/>
            <person name="Soanes D.M."/>
            <person name="Paszkiewicz K.H."/>
            <person name="Williams B.A.P."/>
        </authorList>
    </citation>
    <scope>NUCLEOTIDE SEQUENCE [LARGE SCALE GENOMIC DNA]</scope>
    <source>
        <strain evidence="4">42_110</strain>
    </source>
</reference>
<dbReference type="InterPro" id="IPR029060">
    <property type="entry name" value="PIN-like_dom_sf"/>
</dbReference>
<keyword evidence="2" id="KW-0460">Magnesium</keyword>
<dbReference type="GO" id="GO:0017108">
    <property type="term" value="F:5'-flap endonuclease activity"/>
    <property type="evidence" value="ECO:0007669"/>
    <property type="project" value="TreeGrafter"/>
</dbReference>
<comment type="caution">
    <text evidence="3">The sequence shown here is derived from an EMBL/GenBank/DDBJ whole genome shotgun (WGS) entry which is preliminary data.</text>
</comment>
<dbReference type="InterPro" id="IPR006084">
    <property type="entry name" value="XPG/Rad2"/>
</dbReference>
<dbReference type="OrthoDB" id="17262at2759"/>
<evidence type="ECO:0000313" key="4">
    <source>
        <dbReference type="Proteomes" id="UP000014978"/>
    </source>
</evidence>
<keyword evidence="4" id="KW-1185">Reference proteome</keyword>
<evidence type="ECO:0000313" key="3">
    <source>
        <dbReference type="EMBL" id="EPR79405.1"/>
    </source>
</evidence>
<dbReference type="SUPFAM" id="SSF88723">
    <property type="entry name" value="PIN domain-like"/>
    <property type="match status" value="1"/>
</dbReference>